<dbReference type="Proteomes" id="UP000054925">
    <property type="component" value="Unassembled WGS sequence"/>
</dbReference>
<protein>
    <submittedName>
        <fullName evidence="8">Cobalamin synthesis protein/P47K family protein</fullName>
    </submittedName>
</protein>
<evidence type="ECO:0000256" key="3">
    <source>
        <dbReference type="ARBA" id="ARBA00023186"/>
    </source>
</evidence>
<comment type="catalytic activity">
    <reaction evidence="6">
        <text>GTP + H2O = GDP + phosphate + H(+)</text>
        <dbReference type="Rhea" id="RHEA:19669"/>
        <dbReference type="ChEBI" id="CHEBI:15377"/>
        <dbReference type="ChEBI" id="CHEBI:15378"/>
        <dbReference type="ChEBI" id="CHEBI:37565"/>
        <dbReference type="ChEBI" id="CHEBI:43474"/>
        <dbReference type="ChEBI" id="CHEBI:58189"/>
    </reaction>
    <physiologicalReaction direction="left-to-right" evidence="6">
        <dbReference type="Rhea" id="RHEA:19670"/>
    </physiologicalReaction>
</comment>
<dbReference type="PANTHER" id="PTHR43603">
    <property type="entry name" value="COBW DOMAIN-CONTAINING PROTEIN DDB_G0274527"/>
    <property type="match status" value="1"/>
</dbReference>
<dbReference type="PANTHER" id="PTHR43603:SF1">
    <property type="entry name" value="ZINC-REGULATED GTPASE METALLOPROTEIN ACTIVATOR 1"/>
    <property type="match status" value="1"/>
</dbReference>
<dbReference type="InterPro" id="IPR003495">
    <property type="entry name" value="CobW/HypB/UreG_nucleotide-bd"/>
</dbReference>
<name>A0A158IST2_9BURK</name>
<keyword evidence="2" id="KW-0378">Hydrolase</keyword>
<comment type="similarity">
    <text evidence="4">Belongs to the SIMIBI class G3E GTPase family. ZNG1 subfamily.</text>
</comment>
<dbReference type="InterPro" id="IPR036627">
    <property type="entry name" value="CobW-likC_sf"/>
</dbReference>
<dbReference type="Pfam" id="PF07683">
    <property type="entry name" value="CobW_C"/>
    <property type="match status" value="1"/>
</dbReference>
<keyword evidence="1" id="KW-0547">Nucleotide-binding</keyword>
<dbReference type="InterPro" id="IPR011629">
    <property type="entry name" value="CobW-like_C"/>
</dbReference>
<sequence>MNQPPIPVTVLSGFFGAGKTSLLDHLLANGEGRRIAAIVSDQADAGHAHMSAGCERVLLRDDLPATIERLASEARFDAIVIESTGASDPMRVAEEIALAESEGSADFADIARLDTMVTVVDASSFLRDYGRNDSLTERDMTDDEDDDRTIVEALVEQIEFCDVIVVNKTDLVTPEALTRLKHILHGLNPRAALLDARFGDVPAAEVVNSERFDFDETASAAGWLMTLHGQREADEAAEAAGIAHLVYRARRPFHPQRLWNLLHEEWPHVLRSKGFFWLATRNDVGGTLAQAGGACRHGPAGVWWAAQDRSEWPTGDAELEAEIVADWHGDPDDNTVGDRRQELVLIGADLDAYAWQDKFDACLLTDEEWAQGPEAWKRFSDPFPSWDMEEHDHDHDHGDDCDCGHHTH</sequence>
<accession>A0A158IST2</accession>
<comment type="function">
    <text evidence="5">Zinc chaperone that directly transfers zinc cofactor to target proteins, thereby activating them. Zinc is transferred from the CXCC motif in the GTPase domain to the zinc binding site in target proteins in a process requiring GTP hydrolysis.</text>
</comment>
<evidence type="ECO:0000313" key="9">
    <source>
        <dbReference type="Proteomes" id="UP000054925"/>
    </source>
</evidence>
<dbReference type="SUPFAM" id="SSF52540">
    <property type="entry name" value="P-loop containing nucleoside triphosphate hydrolases"/>
    <property type="match status" value="1"/>
</dbReference>
<dbReference type="OrthoDB" id="9808822at2"/>
<dbReference type="GO" id="GO:0016787">
    <property type="term" value="F:hydrolase activity"/>
    <property type="evidence" value="ECO:0007669"/>
    <property type="project" value="UniProtKB-KW"/>
</dbReference>
<dbReference type="Gene3D" id="3.30.1220.10">
    <property type="entry name" value="CobW-like, C-terminal domain"/>
    <property type="match status" value="1"/>
</dbReference>
<evidence type="ECO:0000256" key="1">
    <source>
        <dbReference type="ARBA" id="ARBA00022741"/>
    </source>
</evidence>
<dbReference type="EMBL" id="FCOL02000013">
    <property type="protein sequence ID" value="SAL59239.1"/>
    <property type="molecule type" value="Genomic_DNA"/>
</dbReference>
<dbReference type="Gene3D" id="3.40.50.300">
    <property type="entry name" value="P-loop containing nucleotide triphosphate hydrolases"/>
    <property type="match status" value="1"/>
</dbReference>
<evidence type="ECO:0000256" key="4">
    <source>
        <dbReference type="ARBA" id="ARBA00034320"/>
    </source>
</evidence>
<dbReference type="Pfam" id="PF02492">
    <property type="entry name" value="cobW"/>
    <property type="match status" value="1"/>
</dbReference>
<feature type="domain" description="CobW C-terminal" evidence="7">
    <location>
        <begin position="242"/>
        <end position="363"/>
    </location>
</feature>
<gene>
    <name evidence="8" type="ORF">AWB67_02824</name>
</gene>
<dbReference type="InterPro" id="IPR051927">
    <property type="entry name" value="Zn_Chap_cDPG_Synth"/>
</dbReference>
<dbReference type="CDD" id="cd03112">
    <property type="entry name" value="CobW-like"/>
    <property type="match status" value="1"/>
</dbReference>
<dbReference type="SMART" id="SM00833">
    <property type="entry name" value="CobW_C"/>
    <property type="match status" value="1"/>
</dbReference>
<dbReference type="AlphaFoldDB" id="A0A158IST2"/>
<dbReference type="InterPro" id="IPR027417">
    <property type="entry name" value="P-loop_NTPase"/>
</dbReference>
<evidence type="ECO:0000256" key="2">
    <source>
        <dbReference type="ARBA" id="ARBA00022801"/>
    </source>
</evidence>
<dbReference type="RefSeq" id="WP_087656830.1">
    <property type="nucleotide sequence ID" value="NZ_FCOL02000013.1"/>
</dbReference>
<evidence type="ECO:0000313" key="8">
    <source>
        <dbReference type="EMBL" id="SAL59239.1"/>
    </source>
</evidence>
<keyword evidence="3" id="KW-0143">Chaperone</keyword>
<evidence type="ECO:0000259" key="7">
    <source>
        <dbReference type="SMART" id="SM00833"/>
    </source>
</evidence>
<organism evidence="8 9">
    <name type="scientific">Caballeronia terrestris</name>
    <dbReference type="NCBI Taxonomy" id="1226301"/>
    <lineage>
        <taxon>Bacteria</taxon>
        <taxon>Pseudomonadati</taxon>
        <taxon>Pseudomonadota</taxon>
        <taxon>Betaproteobacteria</taxon>
        <taxon>Burkholderiales</taxon>
        <taxon>Burkholderiaceae</taxon>
        <taxon>Caballeronia</taxon>
    </lineage>
</organism>
<proteinExistence type="inferred from homology"/>
<keyword evidence="9" id="KW-1185">Reference proteome</keyword>
<evidence type="ECO:0000256" key="5">
    <source>
        <dbReference type="ARBA" id="ARBA00045658"/>
    </source>
</evidence>
<reference evidence="8" key="1">
    <citation type="submission" date="2016-01" db="EMBL/GenBank/DDBJ databases">
        <authorList>
            <person name="Peeters C."/>
        </authorList>
    </citation>
    <scope>NUCLEOTIDE SEQUENCE [LARGE SCALE GENOMIC DNA]</scope>
    <source>
        <strain evidence="8">LMG 22937</strain>
    </source>
</reference>
<comment type="caution">
    <text evidence="8">The sequence shown here is derived from an EMBL/GenBank/DDBJ whole genome shotgun (WGS) entry which is preliminary data.</text>
</comment>
<dbReference type="GO" id="GO:0000166">
    <property type="term" value="F:nucleotide binding"/>
    <property type="evidence" value="ECO:0007669"/>
    <property type="project" value="UniProtKB-KW"/>
</dbReference>
<evidence type="ECO:0000256" key="6">
    <source>
        <dbReference type="ARBA" id="ARBA00049117"/>
    </source>
</evidence>